<name>A0A177WFL0_BATDL</name>
<protein>
    <submittedName>
        <fullName evidence="1">Uncharacterized protein</fullName>
    </submittedName>
</protein>
<accession>A0A177WFL0</accession>
<sequence>MSSGHIAHTTTITGNIDRRLSSQSISTVASNKSTNAQIHNSASAMYTTTTCVYEYRLFIVQNSLEYYWQLFQYLEIRVVCNNEYDGIYNSDLDVQCMTECVRHSSS</sequence>
<dbReference type="AlphaFoldDB" id="A0A177WFL0"/>
<dbReference type="VEuPathDB" id="FungiDB:BDEG_22717"/>
<evidence type="ECO:0000313" key="1">
    <source>
        <dbReference type="EMBL" id="OAJ38813.1"/>
    </source>
</evidence>
<evidence type="ECO:0000313" key="2">
    <source>
        <dbReference type="Proteomes" id="UP000077115"/>
    </source>
</evidence>
<dbReference type="Proteomes" id="UP000077115">
    <property type="component" value="Unassembled WGS sequence"/>
</dbReference>
<reference evidence="1 2" key="1">
    <citation type="submission" date="2006-10" db="EMBL/GenBank/DDBJ databases">
        <title>The Genome Sequence of Batrachochytrium dendrobatidis JEL423.</title>
        <authorList>
            <consortium name="The Broad Institute Genome Sequencing Platform"/>
            <person name="Birren B."/>
            <person name="Lander E."/>
            <person name="Galagan J."/>
            <person name="Cuomo C."/>
            <person name="Devon K."/>
            <person name="Jaffe D."/>
            <person name="Butler J."/>
            <person name="Alvarez P."/>
            <person name="Gnerre S."/>
            <person name="Grabherr M."/>
            <person name="Kleber M."/>
            <person name="Mauceli E."/>
            <person name="Brockman W."/>
            <person name="Young S."/>
            <person name="LaButti K."/>
            <person name="Sykes S."/>
            <person name="DeCaprio D."/>
            <person name="Crawford M."/>
            <person name="Koehrsen M."/>
            <person name="Engels R."/>
            <person name="Montgomery P."/>
            <person name="Pearson M."/>
            <person name="Howarth C."/>
            <person name="Larson L."/>
            <person name="White J."/>
            <person name="O'Leary S."/>
            <person name="Kodira C."/>
            <person name="Zeng Q."/>
            <person name="Yandava C."/>
            <person name="Alvarado L."/>
            <person name="Longcore J."/>
            <person name="James T."/>
        </authorList>
    </citation>
    <scope>NUCLEOTIDE SEQUENCE [LARGE SCALE GENOMIC DNA]</scope>
    <source>
        <strain evidence="1 2">JEL423</strain>
    </source>
</reference>
<dbReference type="EMBL" id="DS022302">
    <property type="protein sequence ID" value="OAJ38813.1"/>
    <property type="molecule type" value="Genomic_DNA"/>
</dbReference>
<organism evidence="1 2">
    <name type="scientific">Batrachochytrium dendrobatidis (strain JEL423)</name>
    <dbReference type="NCBI Taxonomy" id="403673"/>
    <lineage>
        <taxon>Eukaryota</taxon>
        <taxon>Fungi</taxon>
        <taxon>Fungi incertae sedis</taxon>
        <taxon>Chytridiomycota</taxon>
        <taxon>Chytridiomycota incertae sedis</taxon>
        <taxon>Chytridiomycetes</taxon>
        <taxon>Rhizophydiales</taxon>
        <taxon>Rhizophydiales incertae sedis</taxon>
        <taxon>Batrachochytrium</taxon>
    </lineage>
</organism>
<proteinExistence type="predicted"/>
<reference evidence="1 2" key="2">
    <citation type="submission" date="2016-05" db="EMBL/GenBank/DDBJ databases">
        <title>Lineage-specific infection strategies underlie the spectrum of fungal disease in amphibians.</title>
        <authorList>
            <person name="Cuomo C.A."/>
            <person name="Farrer R.A."/>
            <person name="James T."/>
            <person name="Longcore J."/>
            <person name="Birren B."/>
        </authorList>
    </citation>
    <scope>NUCLEOTIDE SEQUENCE [LARGE SCALE GENOMIC DNA]</scope>
    <source>
        <strain evidence="1 2">JEL423</strain>
    </source>
</reference>
<gene>
    <name evidence="1" type="ORF">BDEG_22717</name>
</gene>